<reference evidence="6" key="1">
    <citation type="submission" date="2018-05" db="EMBL/GenBank/DDBJ databases">
        <authorList>
            <person name="Lanie J.A."/>
            <person name="Ng W.-L."/>
            <person name="Kazmierczak K.M."/>
            <person name="Andrzejewski T.M."/>
            <person name="Davidsen T.M."/>
            <person name="Wayne K.J."/>
            <person name="Tettelin H."/>
            <person name="Glass J.I."/>
            <person name="Rusch D."/>
            <person name="Podicherti R."/>
            <person name="Tsui H.-C.T."/>
            <person name="Winkler M.E."/>
        </authorList>
    </citation>
    <scope>NUCLEOTIDE SEQUENCE</scope>
</reference>
<evidence type="ECO:0000259" key="5">
    <source>
        <dbReference type="PROSITE" id="PS51918"/>
    </source>
</evidence>
<gene>
    <name evidence="6" type="ORF">METZ01_LOCUS112525</name>
</gene>
<dbReference type="SFLD" id="SFLDS00029">
    <property type="entry name" value="Radical_SAM"/>
    <property type="match status" value="1"/>
</dbReference>
<dbReference type="AlphaFoldDB" id="A0A381X5B1"/>
<accession>A0A381X5B1</accession>
<dbReference type="GO" id="GO:0003824">
    <property type="term" value="F:catalytic activity"/>
    <property type="evidence" value="ECO:0007669"/>
    <property type="project" value="InterPro"/>
</dbReference>
<organism evidence="6">
    <name type="scientific">marine metagenome</name>
    <dbReference type="NCBI Taxonomy" id="408172"/>
    <lineage>
        <taxon>unclassified sequences</taxon>
        <taxon>metagenomes</taxon>
        <taxon>ecological metagenomes</taxon>
    </lineage>
</organism>
<dbReference type="CDD" id="cd01335">
    <property type="entry name" value="Radical_SAM"/>
    <property type="match status" value="1"/>
</dbReference>
<dbReference type="Gene3D" id="3.20.20.70">
    <property type="entry name" value="Aldolase class I"/>
    <property type="match status" value="1"/>
</dbReference>
<proteinExistence type="predicted"/>
<dbReference type="PANTHER" id="PTHR11228:SF22">
    <property type="entry name" value="PEPTIDE BIOSYNTHESIS PROTEIN YYDG-RELATED"/>
    <property type="match status" value="1"/>
</dbReference>
<sequence length="335" mass="37897">MPIPLKQAIKIGAYVMRQKLKGRERYPLVLMLEPLFRCNLECIGCGKIQKPNEILNKNLTIAQCLNAAKECGAPVVSIAGGEPLMHPEIVEIVEGLIKQKRYIYLCTNALLLKNFFGKLPISPFLTLSIHLDGLEDDHDRIVDQKGVFKIAVESVREAKKMGYRVTSATTFFEGTTIEQAETFLDFLNPLGIDGVTLSSAFRYPDAPDQDHFFGRKRTQEFFKALLEKNKKGRWDISHSPLYLEFLQGRRDYDCTPWGNPNYSVLGWQKPCYLLDDGYAESFKELMDTTNWDSYGHKNNLKCADCTAHCGYEATAVKDATANLKNMFASARVAMQ</sequence>
<dbReference type="SFLD" id="SFLDG01067">
    <property type="entry name" value="SPASM/twitch_domain_containing"/>
    <property type="match status" value="1"/>
</dbReference>
<dbReference type="PROSITE" id="PS51918">
    <property type="entry name" value="RADICAL_SAM"/>
    <property type="match status" value="1"/>
</dbReference>
<evidence type="ECO:0000256" key="4">
    <source>
        <dbReference type="ARBA" id="ARBA00023014"/>
    </source>
</evidence>
<keyword evidence="4" id="KW-0411">Iron-sulfur</keyword>
<dbReference type="InterPro" id="IPR017833">
    <property type="entry name" value="Hopanoid_synth-assoc_rSAM_HpnH"/>
</dbReference>
<dbReference type="InterPro" id="IPR022563">
    <property type="entry name" value="DUF3463"/>
</dbReference>
<evidence type="ECO:0000256" key="3">
    <source>
        <dbReference type="ARBA" id="ARBA00023004"/>
    </source>
</evidence>
<keyword evidence="1" id="KW-0949">S-adenosyl-L-methionine</keyword>
<dbReference type="EMBL" id="UINC01013890">
    <property type="protein sequence ID" value="SVA59671.1"/>
    <property type="molecule type" value="Genomic_DNA"/>
</dbReference>
<evidence type="ECO:0000256" key="1">
    <source>
        <dbReference type="ARBA" id="ARBA00022691"/>
    </source>
</evidence>
<evidence type="ECO:0000256" key="2">
    <source>
        <dbReference type="ARBA" id="ARBA00022723"/>
    </source>
</evidence>
<dbReference type="Pfam" id="PF11946">
    <property type="entry name" value="DUF3463"/>
    <property type="match status" value="1"/>
</dbReference>
<keyword evidence="3" id="KW-0408">Iron</keyword>
<dbReference type="InterPro" id="IPR058240">
    <property type="entry name" value="rSAM_sf"/>
</dbReference>
<dbReference type="SUPFAM" id="SSF102114">
    <property type="entry name" value="Radical SAM enzymes"/>
    <property type="match status" value="1"/>
</dbReference>
<feature type="domain" description="Radical SAM core" evidence="5">
    <location>
        <begin position="20"/>
        <end position="233"/>
    </location>
</feature>
<dbReference type="InterPro" id="IPR007197">
    <property type="entry name" value="rSAM"/>
</dbReference>
<dbReference type="InterPro" id="IPR013785">
    <property type="entry name" value="Aldolase_TIM"/>
</dbReference>
<dbReference type="GO" id="GO:0051536">
    <property type="term" value="F:iron-sulfur cluster binding"/>
    <property type="evidence" value="ECO:0007669"/>
    <property type="project" value="UniProtKB-KW"/>
</dbReference>
<protein>
    <recommendedName>
        <fullName evidence="5">Radical SAM core domain-containing protein</fullName>
    </recommendedName>
</protein>
<name>A0A381X5B1_9ZZZZ</name>
<evidence type="ECO:0000313" key="6">
    <source>
        <dbReference type="EMBL" id="SVA59671.1"/>
    </source>
</evidence>
<dbReference type="InterPro" id="IPR050377">
    <property type="entry name" value="Radical_SAM_PqqE_MftC-like"/>
</dbReference>
<dbReference type="Pfam" id="PF04055">
    <property type="entry name" value="Radical_SAM"/>
    <property type="match status" value="1"/>
</dbReference>
<dbReference type="SFLD" id="SFLDF00397">
    <property type="entry name" value="adenosyl-hopene_transferase"/>
    <property type="match status" value="1"/>
</dbReference>
<dbReference type="PANTHER" id="PTHR11228">
    <property type="entry name" value="RADICAL SAM DOMAIN PROTEIN"/>
    <property type="match status" value="1"/>
</dbReference>
<dbReference type="NCBIfam" id="TIGR03470">
    <property type="entry name" value="HpnH"/>
    <property type="match status" value="1"/>
</dbReference>
<dbReference type="GO" id="GO:0046872">
    <property type="term" value="F:metal ion binding"/>
    <property type="evidence" value="ECO:0007669"/>
    <property type="project" value="UniProtKB-KW"/>
</dbReference>
<keyword evidence="2" id="KW-0479">Metal-binding</keyword>